<evidence type="ECO:0000313" key="1">
    <source>
        <dbReference type="EMBL" id="KAF2716919.1"/>
    </source>
</evidence>
<keyword evidence="2" id="KW-1185">Reference proteome</keyword>
<protein>
    <submittedName>
        <fullName evidence="1">Uncharacterized protein</fullName>
    </submittedName>
</protein>
<comment type="caution">
    <text evidence="1">The sequence shown here is derived from an EMBL/GenBank/DDBJ whole genome shotgun (WGS) entry which is preliminary data.</text>
</comment>
<dbReference type="OrthoDB" id="4158258at2759"/>
<evidence type="ECO:0000313" key="2">
    <source>
        <dbReference type="Proteomes" id="UP000799441"/>
    </source>
</evidence>
<accession>A0A9P4PZG7</accession>
<gene>
    <name evidence="1" type="ORF">K431DRAFT_277948</name>
</gene>
<dbReference type="AlphaFoldDB" id="A0A9P4PZG7"/>
<sequence>MYSDIDRRDSLPAYHARNNSIGSVRTRSIAYGAGVSFERPAGYEVSDDDIIVVAVRVSRRRSQEARAARSFLRRMSTRLSSIGSGDGADFKTLKMPRREYKRYFVRDNSGNYAGTEPQREWNEDELEREFGMYQHMRLVPAVGF</sequence>
<dbReference type="Proteomes" id="UP000799441">
    <property type="component" value="Unassembled WGS sequence"/>
</dbReference>
<dbReference type="EMBL" id="MU003857">
    <property type="protein sequence ID" value="KAF2716919.1"/>
    <property type="molecule type" value="Genomic_DNA"/>
</dbReference>
<proteinExistence type="predicted"/>
<reference evidence="1" key="1">
    <citation type="journal article" date="2020" name="Stud. Mycol.">
        <title>101 Dothideomycetes genomes: a test case for predicting lifestyles and emergence of pathogens.</title>
        <authorList>
            <person name="Haridas S."/>
            <person name="Albert R."/>
            <person name="Binder M."/>
            <person name="Bloem J."/>
            <person name="Labutti K."/>
            <person name="Salamov A."/>
            <person name="Andreopoulos B."/>
            <person name="Baker S."/>
            <person name="Barry K."/>
            <person name="Bills G."/>
            <person name="Bluhm B."/>
            <person name="Cannon C."/>
            <person name="Castanera R."/>
            <person name="Culley D."/>
            <person name="Daum C."/>
            <person name="Ezra D."/>
            <person name="Gonzalez J."/>
            <person name="Henrissat B."/>
            <person name="Kuo A."/>
            <person name="Liang C."/>
            <person name="Lipzen A."/>
            <person name="Lutzoni F."/>
            <person name="Magnuson J."/>
            <person name="Mondo S."/>
            <person name="Nolan M."/>
            <person name="Ohm R."/>
            <person name="Pangilinan J."/>
            <person name="Park H.-J."/>
            <person name="Ramirez L."/>
            <person name="Alfaro M."/>
            <person name="Sun H."/>
            <person name="Tritt A."/>
            <person name="Yoshinaga Y."/>
            <person name="Zwiers L.-H."/>
            <person name="Turgeon B."/>
            <person name="Goodwin S."/>
            <person name="Spatafora J."/>
            <person name="Crous P."/>
            <person name="Grigoriev I."/>
        </authorList>
    </citation>
    <scope>NUCLEOTIDE SEQUENCE</scope>
    <source>
        <strain evidence="1">CBS 116435</strain>
    </source>
</reference>
<organism evidence="1 2">
    <name type="scientific">Polychaeton citri CBS 116435</name>
    <dbReference type="NCBI Taxonomy" id="1314669"/>
    <lineage>
        <taxon>Eukaryota</taxon>
        <taxon>Fungi</taxon>
        <taxon>Dikarya</taxon>
        <taxon>Ascomycota</taxon>
        <taxon>Pezizomycotina</taxon>
        <taxon>Dothideomycetes</taxon>
        <taxon>Dothideomycetidae</taxon>
        <taxon>Capnodiales</taxon>
        <taxon>Capnodiaceae</taxon>
        <taxon>Polychaeton</taxon>
    </lineage>
</organism>
<name>A0A9P4PZG7_9PEZI</name>